<dbReference type="Pfam" id="PF01263">
    <property type="entry name" value="Aldose_epim"/>
    <property type="match status" value="1"/>
</dbReference>
<sequence>MNAKGTTLNDDFGIEGQLAFRDAGDGFIVIDIDNSHCTASIAMQGAHLMTWTPKGEQPVIWMSPVAKLGHGNSIRGGVPICWPWFGAHATEPSFSGHGFARTVPWEVTSTSALEDGCTLISFRIGDVKKDQWPHQAPAEMQMIIGHYLEMQLSTENQGDETITVGDALHTYFSVSDVSKIAINGLDGCDYLDKVGPAARRNQQGDITIGSEVDRIYFDQGQDVVIKDPGLDREIRIEKLGSHSTIVWNPWIEKCLKMGDFGSDDGYLGMVCVESANAAEDVVQLAPGQTHNLWVRYTVE</sequence>
<organism evidence="6 7">
    <name type="scientific">Mariprofundus aestuarium</name>
    <dbReference type="NCBI Taxonomy" id="1921086"/>
    <lineage>
        <taxon>Bacteria</taxon>
        <taxon>Pseudomonadati</taxon>
        <taxon>Pseudomonadota</taxon>
        <taxon>Candidatius Mariprofundia</taxon>
        <taxon>Mariprofundales</taxon>
        <taxon>Mariprofundaceae</taxon>
        <taxon>Mariprofundus</taxon>
    </lineage>
</organism>
<dbReference type="PANTHER" id="PTHR11122:SF13">
    <property type="entry name" value="GLUCOSE-6-PHOSPHATE 1-EPIMERASE"/>
    <property type="match status" value="1"/>
</dbReference>
<dbReference type="EMBL" id="CP018799">
    <property type="protein sequence ID" value="ATX79542.1"/>
    <property type="molecule type" value="Genomic_DNA"/>
</dbReference>
<feature type="active site" evidence="5">
    <location>
        <position position="169"/>
    </location>
</feature>
<dbReference type="CDD" id="cd09020">
    <property type="entry name" value="D-hex-6-P-epi_like"/>
    <property type="match status" value="1"/>
</dbReference>
<evidence type="ECO:0000256" key="3">
    <source>
        <dbReference type="ARBA" id="ARBA00023235"/>
    </source>
</evidence>
<keyword evidence="7" id="KW-1185">Reference proteome</keyword>
<name>A0A2K8KXT9_MARES</name>
<dbReference type="InterPro" id="IPR011013">
    <property type="entry name" value="Gal_mutarotase_sf_dom"/>
</dbReference>
<dbReference type="GO" id="GO:0047938">
    <property type="term" value="F:glucose-6-phosphate 1-epimerase activity"/>
    <property type="evidence" value="ECO:0007669"/>
    <property type="project" value="UniProtKB-UniRule"/>
</dbReference>
<accession>A0A2K8KXT9</accession>
<comment type="catalytic activity">
    <reaction evidence="1">
        <text>alpha-D-glucose 6-phosphate = beta-D-glucose 6-phosphate</text>
        <dbReference type="Rhea" id="RHEA:16249"/>
        <dbReference type="ChEBI" id="CHEBI:58225"/>
        <dbReference type="ChEBI" id="CHEBI:58247"/>
        <dbReference type="EC" id="5.1.3.15"/>
    </reaction>
</comment>
<dbReference type="RefSeq" id="WP_100277424.1">
    <property type="nucleotide sequence ID" value="NZ_CP018799.1"/>
</dbReference>
<protein>
    <recommendedName>
        <fullName evidence="4">Putative glucose-6-phosphate 1-epimerase</fullName>
        <ecNumber evidence="4">5.1.3.15</ecNumber>
    </recommendedName>
</protein>
<dbReference type="InterPro" id="IPR008183">
    <property type="entry name" value="Aldose_1/G6P_1-epimerase"/>
</dbReference>
<dbReference type="OrthoDB" id="9790727at2"/>
<dbReference type="PIRSF" id="PIRSF016020">
    <property type="entry name" value="PHexose_mutarotase"/>
    <property type="match status" value="1"/>
</dbReference>
<dbReference type="Proteomes" id="UP000231701">
    <property type="component" value="Chromosome"/>
</dbReference>
<keyword evidence="3 4" id="KW-0413">Isomerase</keyword>
<dbReference type="EC" id="5.1.3.15" evidence="4"/>
<evidence type="ECO:0000256" key="5">
    <source>
        <dbReference type="PIRSR" id="PIRSR016020-1"/>
    </source>
</evidence>
<dbReference type="InterPro" id="IPR014718">
    <property type="entry name" value="GH-type_carb-bd"/>
</dbReference>
<dbReference type="GO" id="GO:0005975">
    <property type="term" value="P:carbohydrate metabolic process"/>
    <property type="evidence" value="ECO:0007669"/>
    <property type="project" value="InterPro"/>
</dbReference>
<evidence type="ECO:0000313" key="7">
    <source>
        <dbReference type="Proteomes" id="UP000231701"/>
    </source>
</evidence>
<feature type="active site" evidence="5">
    <location>
        <position position="273"/>
    </location>
</feature>
<evidence type="ECO:0000256" key="4">
    <source>
        <dbReference type="PIRNR" id="PIRNR016020"/>
    </source>
</evidence>
<evidence type="ECO:0000256" key="2">
    <source>
        <dbReference type="ARBA" id="ARBA00005866"/>
    </source>
</evidence>
<dbReference type="InterPro" id="IPR025532">
    <property type="entry name" value="G6P_1-epimerase"/>
</dbReference>
<gene>
    <name evidence="6" type="ORF">Ga0123461_1123</name>
</gene>
<dbReference type="SUPFAM" id="SSF74650">
    <property type="entry name" value="Galactose mutarotase-like"/>
    <property type="match status" value="1"/>
</dbReference>
<proteinExistence type="inferred from homology"/>
<evidence type="ECO:0000313" key="6">
    <source>
        <dbReference type="EMBL" id="ATX79542.1"/>
    </source>
</evidence>
<dbReference type="AlphaFoldDB" id="A0A2K8KXT9"/>
<dbReference type="Gene3D" id="2.70.98.10">
    <property type="match status" value="1"/>
</dbReference>
<dbReference type="GO" id="GO:0030246">
    <property type="term" value="F:carbohydrate binding"/>
    <property type="evidence" value="ECO:0007669"/>
    <property type="project" value="UniProtKB-UniRule"/>
</dbReference>
<reference evidence="6 7" key="1">
    <citation type="submission" date="2016-12" db="EMBL/GenBank/DDBJ databases">
        <title>Isolation and genomic insights into novel planktonic Zetaproteobacteria from stratified waters of the Chesapeake Bay.</title>
        <authorList>
            <person name="McAllister S.M."/>
            <person name="Kato S."/>
            <person name="Chan C.S."/>
            <person name="Chiu B.K."/>
            <person name="Field E.K."/>
        </authorList>
    </citation>
    <scope>NUCLEOTIDE SEQUENCE [LARGE SCALE GENOMIC DNA]</scope>
    <source>
        <strain evidence="6 7">CP-5</strain>
    </source>
</reference>
<evidence type="ECO:0000256" key="1">
    <source>
        <dbReference type="ARBA" id="ARBA00001096"/>
    </source>
</evidence>
<dbReference type="KEGG" id="maes:Ga0123461_1123"/>
<comment type="similarity">
    <text evidence="2 4">Belongs to the glucose-6-phosphate 1-epimerase family.</text>
</comment>
<dbReference type="GO" id="GO:0005737">
    <property type="term" value="C:cytoplasm"/>
    <property type="evidence" value="ECO:0007669"/>
    <property type="project" value="TreeGrafter"/>
</dbReference>
<dbReference type="PANTHER" id="PTHR11122">
    <property type="entry name" value="APOSPORY-ASSOCIATED PROTEIN C-RELATED"/>
    <property type="match status" value="1"/>
</dbReference>